<keyword evidence="2" id="KW-1185">Reference proteome</keyword>
<proteinExistence type="predicted"/>
<sequence length="203" mass="23319">ITLNVGGRKFLTRIDTLATGSGFFAAQLSRWIGDPREDGSFFIDADPDLFAHLLRHLRRPNTFPLFWNMEKGFDYALYHALYVEAEYFGIYELAKWIEAKQYLKAITIKSHGPEIHEVNGAPGQPFVMNPNVEVVQREILVTKRERFVCPRGIFAHMVQRGERLKCGKACWKVGGDDPDEYVEEAYKEAVTWKNEVIFNADVC</sequence>
<evidence type="ECO:0000313" key="2">
    <source>
        <dbReference type="Proteomes" id="UP000799755"/>
    </source>
</evidence>
<accession>A0ACB6R2T5</accession>
<dbReference type="Proteomes" id="UP000799755">
    <property type="component" value="Unassembled WGS sequence"/>
</dbReference>
<organism evidence="1 2">
    <name type="scientific">Lindgomyces ingoldianus</name>
    <dbReference type="NCBI Taxonomy" id="673940"/>
    <lineage>
        <taxon>Eukaryota</taxon>
        <taxon>Fungi</taxon>
        <taxon>Dikarya</taxon>
        <taxon>Ascomycota</taxon>
        <taxon>Pezizomycotina</taxon>
        <taxon>Dothideomycetes</taxon>
        <taxon>Pleosporomycetidae</taxon>
        <taxon>Pleosporales</taxon>
        <taxon>Lindgomycetaceae</taxon>
        <taxon>Lindgomyces</taxon>
    </lineage>
</organism>
<evidence type="ECO:0000313" key="1">
    <source>
        <dbReference type="EMBL" id="KAF2473564.1"/>
    </source>
</evidence>
<protein>
    <submittedName>
        <fullName evidence="1">Uncharacterized protein</fullName>
    </submittedName>
</protein>
<comment type="caution">
    <text evidence="1">The sequence shown here is derived from an EMBL/GenBank/DDBJ whole genome shotgun (WGS) entry which is preliminary data.</text>
</comment>
<reference evidence="1" key="1">
    <citation type="journal article" date="2020" name="Stud. Mycol.">
        <title>101 Dothideomycetes genomes: a test case for predicting lifestyles and emergence of pathogens.</title>
        <authorList>
            <person name="Haridas S."/>
            <person name="Albert R."/>
            <person name="Binder M."/>
            <person name="Bloem J."/>
            <person name="Labutti K."/>
            <person name="Salamov A."/>
            <person name="Andreopoulos B."/>
            <person name="Baker S."/>
            <person name="Barry K."/>
            <person name="Bills G."/>
            <person name="Bluhm B."/>
            <person name="Cannon C."/>
            <person name="Castanera R."/>
            <person name="Culley D."/>
            <person name="Daum C."/>
            <person name="Ezra D."/>
            <person name="Gonzalez J."/>
            <person name="Henrissat B."/>
            <person name="Kuo A."/>
            <person name="Liang C."/>
            <person name="Lipzen A."/>
            <person name="Lutzoni F."/>
            <person name="Magnuson J."/>
            <person name="Mondo S."/>
            <person name="Nolan M."/>
            <person name="Ohm R."/>
            <person name="Pangilinan J."/>
            <person name="Park H.-J."/>
            <person name="Ramirez L."/>
            <person name="Alfaro M."/>
            <person name="Sun H."/>
            <person name="Tritt A."/>
            <person name="Yoshinaga Y."/>
            <person name="Zwiers L.-H."/>
            <person name="Turgeon B."/>
            <person name="Goodwin S."/>
            <person name="Spatafora J."/>
            <person name="Crous P."/>
            <person name="Grigoriev I."/>
        </authorList>
    </citation>
    <scope>NUCLEOTIDE SEQUENCE</scope>
    <source>
        <strain evidence="1">ATCC 200398</strain>
    </source>
</reference>
<gene>
    <name evidence="1" type="ORF">BDR25DRAFT_158866</name>
</gene>
<feature type="non-terminal residue" evidence="1">
    <location>
        <position position="1"/>
    </location>
</feature>
<dbReference type="EMBL" id="MU003499">
    <property type="protein sequence ID" value="KAF2473564.1"/>
    <property type="molecule type" value="Genomic_DNA"/>
</dbReference>
<feature type="non-terminal residue" evidence="1">
    <location>
        <position position="203"/>
    </location>
</feature>
<name>A0ACB6R2T5_9PLEO</name>